<accession>A0AAF0YBH3</accession>
<dbReference type="GeneID" id="87808404"/>
<organism evidence="2 3">
    <name type="scientific">Vanrija pseudolonga</name>
    <dbReference type="NCBI Taxonomy" id="143232"/>
    <lineage>
        <taxon>Eukaryota</taxon>
        <taxon>Fungi</taxon>
        <taxon>Dikarya</taxon>
        <taxon>Basidiomycota</taxon>
        <taxon>Agaricomycotina</taxon>
        <taxon>Tremellomycetes</taxon>
        <taxon>Trichosporonales</taxon>
        <taxon>Trichosporonaceae</taxon>
        <taxon>Vanrija</taxon>
    </lineage>
</organism>
<feature type="region of interest" description="Disordered" evidence="1">
    <location>
        <begin position="1"/>
        <end position="52"/>
    </location>
</feature>
<proteinExistence type="predicted"/>
<dbReference type="Proteomes" id="UP000827549">
    <property type="component" value="Chromosome 3"/>
</dbReference>
<sequence>MPPRAQSPDYPGLVNKPNAPSPSSKSSSSPSPPPPPSSAPAPNHDMSNYFSTHPPNLETNGFLIFPRAWSGIETGSQVALHLAGEPLPIWSAWNWGAREREFAALAASCYWKRAPPTPPRADAYYLPWLDRSVRRDRLPIIARESYRRYGQTKAQQREKAALQWVYGRAVSWGEYATVTECCKPLYDYVVQRAHAIAMVALLLTARGASVGGHDLGAMMRGWDDAARRKAEADEARAWVHNARRYTNDGDDRDVDDDKDSGAANNHTKQHHAEGSDRRKHHSRAAAEPAPKKRRIV</sequence>
<feature type="compositionally biased region" description="Low complexity" evidence="1">
    <location>
        <begin position="15"/>
        <end position="29"/>
    </location>
</feature>
<reference evidence="2" key="1">
    <citation type="submission" date="2023-10" db="EMBL/GenBank/DDBJ databases">
        <authorList>
            <person name="Noh H."/>
        </authorList>
    </citation>
    <scope>NUCLEOTIDE SEQUENCE</scope>
    <source>
        <strain evidence="2">DUCC4014</strain>
    </source>
</reference>
<feature type="compositionally biased region" description="Pro residues" evidence="1">
    <location>
        <begin position="30"/>
        <end position="39"/>
    </location>
</feature>
<protein>
    <submittedName>
        <fullName evidence="2">Uncharacterized protein</fullName>
    </submittedName>
</protein>
<dbReference type="EMBL" id="CP086716">
    <property type="protein sequence ID" value="WOO81651.1"/>
    <property type="molecule type" value="Genomic_DNA"/>
</dbReference>
<feature type="region of interest" description="Disordered" evidence="1">
    <location>
        <begin position="245"/>
        <end position="296"/>
    </location>
</feature>
<keyword evidence="3" id="KW-1185">Reference proteome</keyword>
<dbReference type="AlphaFoldDB" id="A0AAF0YBH3"/>
<gene>
    <name evidence="2" type="ORF">LOC62_03G005174</name>
</gene>
<name>A0AAF0YBH3_9TREE</name>
<evidence type="ECO:0000256" key="1">
    <source>
        <dbReference type="SAM" id="MobiDB-lite"/>
    </source>
</evidence>
<evidence type="ECO:0000313" key="3">
    <source>
        <dbReference type="Proteomes" id="UP000827549"/>
    </source>
</evidence>
<evidence type="ECO:0000313" key="2">
    <source>
        <dbReference type="EMBL" id="WOO81651.1"/>
    </source>
</evidence>
<dbReference type="RefSeq" id="XP_062627683.1">
    <property type="nucleotide sequence ID" value="XM_062771699.1"/>
</dbReference>
<feature type="compositionally biased region" description="Acidic residues" evidence="1">
    <location>
        <begin position="248"/>
        <end position="258"/>
    </location>
</feature>